<proteinExistence type="predicted"/>
<dbReference type="AlphaFoldDB" id="A0AAV0SVF3"/>
<dbReference type="PANTHER" id="PTHR11777:SF9">
    <property type="entry name" value="ALANINE--TRNA LIGASE, CYTOPLASMIC"/>
    <property type="match status" value="1"/>
</dbReference>
<dbReference type="InterPro" id="IPR018163">
    <property type="entry name" value="Thr/Ala-tRNA-synth_IIc_edit"/>
</dbReference>
<name>A0AAV0SVF3_9STRA</name>
<protein>
    <submittedName>
        <fullName evidence="1">Uncharacterized protein</fullName>
    </submittedName>
</protein>
<evidence type="ECO:0000313" key="1">
    <source>
        <dbReference type="EMBL" id="CAI5709024.1"/>
    </source>
</evidence>
<dbReference type="Gene3D" id="3.30.980.10">
    <property type="entry name" value="Threonyl-trna Synthetase, Chain A, domain 2"/>
    <property type="match status" value="1"/>
</dbReference>
<reference evidence="1" key="1">
    <citation type="submission" date="2022-12" db="EMBL/GenBank/DDBJ databases">
        <authorList>
            <person name="Webb A."/>
        </authorList>
    </citation>
    <scope>NUCLEOTIDE SEQUENCE</scope>
    <source>
        <strain evidence="1">Pd1</strain>
    </source>
</reference>
<organism evidence="1 2">
    <name type="scientific">Peronospora destructor</name>
    <dbReference type="NCBI Taxonomy" id="86335"/>
    <lineage>
        <taxon>Eukaryota</taxon>
        <taxon>Sar</taxon>
        <taxon>Stramenopiles</taxon>
        <taxon>Oomycota</taxon>
        <taxon>Peronosporomycetes</taxon>
        <taxon>Peronosporales</taxon>
        <taxon>Peronosporaceae</taxon>
        <taxon>Peronospora</taxon>
    </lineage>
</organism>
<sequence>MSFPIDLTEIMAEEEDMTVRHIMGYQKFVHLQSERSKMDRKKGGSNGAARKTEHLLARYAGDAVHHVSRRFGLIKVGCVLECQVDYVRHAKVAPNHIITHVLDFALPRCWVKTVDQCGSLVEESRLRFDFTNSKALEPLSWRTWRLFATTSAAAARGVHAGLRKG</sequence>
<dbReference type="InterPro" id="IPR050058">
    <property type="entry name" value="Ala-tRNA_ligase"/>
</dbReference>
<dbReference type="GO" id="GO:0004813">
    <property type="term" value="F:alanine-tRNA ligase activity"/>
    <property type="evidence" value="ECO:0007669"/>
    <property type="project" value="TreeGrafter"/>
</dbReference>
<dbReference type="GO" id="GO:0002161">
    <property type="term" value="F:aminoacyl-tRNA deacylase activity"/>
    <property type="evidence" value="ECO:0007669"/>
    <property type="project" value="TreeGrafter"/>
</dbReference>
<dbReference type="GO" id="GO:0000166">
    <property type="term" value="F:nucleotide binding"/>
    <property type="evidence" value="ECO:0007669"/>
    <property type="project" value="InterPro"/>
</dbReference>
<dbReference type="Proteomes" id="UP001162029">
    <property type="component" value="Unassembled WGS sequence"/>
</dbReference>
<dbReference type="GO" id="GO:0006419">
    <property type="term" value="P:alanyl-tRNA aminoacylation"/>
    <property type="evidence" value="ECO:0007669"/>
    <property type="project" value="TreeGrafter"/>
</dbReference>
<dbReference type="GO" id="GO:0005739">
    <property type="term" value="C:mitochondrion"/>
    <property type="evidence" value="ECO:0007669"/>
    <property type="project" value="TreeGrafter"/>
</dbReference>
<keyword evidence="2" id="KW-1185">Reference proteome</keyword>
<accession>A0AAV0SVF3</accession>
<dbReference type="SUPFAM" id="SSF55186">
    <property type="entry name" value="ThrRS/AlaRS common domain"/>
    <property type="match status" value="1"/>
</dbReference>
<comment type="caution">
    <text evidence="1">The sequence shown here is derived from an EMBL/GenBank/DDBJ whole genome shotgun (WGS) entry which is preliminary data.</text>
</comment>
<dbReference type="PANTHER" id="PTHR11777">
    <property type="entry name" value="ALANYL-TRNA SYNTHETASE"/>
    <property type="match status" value="1"/>
</dbReference>
<evidence type="ECO:0000313" key="2">
    <source>
        <dbReference type="Proteomes" id="UP001162029"/>
    </source>
</evidence>
<dbReference type="EMBL" id="CANTFM010000028">
    <property type="protein sequence ID" value="CAI5709024.1"/>
    <property type="molecule type" value="Genomic_DNA"/>
</dbReference>
<gene>
    <name evidence="1" type="ORF">PDE001_LOCUS183</name>
</gene>